<dbReference type="AlphaFoldDB" id="A0A7Y0SEZ3"/>
<proteinExistence type="predicted"/>
<reference evidence="1" key="2">
    <citation type="submission" date="2020-09" db="EMBL/GenBank/DDBJ databases">
        <title>Genome sequence of Vibrio parahaemolyticus isolates.</title>
        <authorList>
            <person name="Hammerl J.A."/>
            <person name="Strauch E."/>
        </authorList>
    </citation>
    <scope>NUCLEOTIDE SEQUENCE</scope>
    <source>
        <strain evidence="1">17-VB00146</strain>
    </source>
</reference>
<name>A0A7Y0SEZ3_VIBPH</name>
<dbReference type="EMBL" id="JABCLB010000442">
    <property type="protein sequence ID" value="NMU82037.1"/>
    <property type="molecule type" value="Genomic_DNA"/>
</dbReference>
<accession>A0A7Y0SEZ3</accession>
<sequence>MSVNTTPLLKIVRKSDVLQRVPFSRATLHRKINDGTFPPSIPLGANSVGFLSHEVDAIIAAMALGKDLQQTVSHLVEQRQSLFDNSLYALAA</sequence>
<dbReference type="Proteomes" id="UP000726777">
    <property type="component" value="Unassembled WGS sequence"/>
</dbReference>
<gene>
    <name evidence="2" type="ORF">HKB16_04010</name>
    <name evidence="1" type="ORF">IB292_25735</name>
</gene>
<evidence type="ECO:0000313" key="3">
    <source>
        <dbReference type="Proteomes" id="UP000518904"/>
    </source>
</evidence>
<dbReference type="Pfam" id="PF05930">
    <property type="entry name" value="Phage_AlpA"/>
    <property type="match status" value="1"/>
</dbReference>
<dbReference type="EMBL" id="JACVHL010000051">
    <property type="protein sequence ID" value="MCC3808399.1"/>
    <property type="molecule type" value="Genomic_DNA"/>
</dbReference>
<protein>
    <submittedName>
        <fullName evidence="2">AlpA family phage regulatory protein</fullName>
    </submittedName>
</protein>
<evidence type="ECO:0000313" key="1">
    <source>
        <dbReference type="EMBL" id="MCC3808399.1"/>
    </source>
</evidence>
<dbReference type="RefSeq" id="WP_000115789.1">
    <property type="nucleotide sequence ID" value="NZ_CP034289.1"/>
</dbReference>
<evidence type="ECO:0000313" key="2">
    <source>
        <dbReference type="EMBL" id="NMU82037.1"/>
    </source>
</evidence>
<comment type="caution">
    <text evidence="2">The sequence shown here is derived from an EMBL/GenBank/DDBJ whole genome shotgun (WGS) entry which is preliminary data.</text>
</comment>
<organism evidence="2 3">
    <name type="scientific">Vibrio parahaemolyticus</name>
    <dbReference type="NCBI Taxonomy" id="670"/>
    <lineage>
        <taxon>Bacteria</taxon>
        <taxon>Pseudomonadati</taxon>
        <taxon>Pseudomonadota</taxon>
        <taxon>Gammaproteobacteria</taxon>
        <taxon>Vibrionales</taxon>
        <taxon>Vibrionaceae</taxon>
        <taxon>Vibrio</taxon>
    </lineage>
</organism>
<dbReference type="Proteomes" id="UP000518904">
    <property type="component" value="Unassembled WGS sequence"/>
</dbReference>
<reference evidence="2 3" key="1">
    <citation type="submission" date="2020-04" db="EMBL/GenBank/DDBJ databases">
        <title>Whole-genome sequencing of Vibrio spp. from China reveals different genetic environments of blaCTX-M-14 among diverse lineages.</title>
        <authorList>
            <person name="Zheng Z."/>
            <person name="Ye L."/>
            <person name="Chen S."/>
        </authorList>
    </citation>
    <scope>NUCLEOTIDE SEQUENCE [LARGE SCALE GENOMIC DNA]</scope>
    <source>
        <strain evidence="2 3">Vb0551</strain>
    </source>
</reference>
<dbReference type="InterPro" id="IPR010260">
    <property type="entry name" value="AlpA"/>
</dbReference>